<dbReference type="AlphaFoldDB" id="A0A9K3PTY7"/>
<reference evidence="2" key="2">
    <citation type="submission" date="2021-04" db="EMBL/GenBank/DDBJ databases">
        <authorList>
            <person name="Podell S."/>
        </authorList>
    </citation>
    <scope>NUCLEOTIDE SEQUENCE</scope>
    <source>
        <strain evidence="2">Hildebrandi</strain>
    </source>
</reference>
<dbReference type="GO" id="GO:0004519">
    <property type="term" value="F:endonuclease activity"/>
    <property type="evidence" value="ECO:0007669"/>
    <property type="project" value="UniProtKB-KW"/>
</dbReference>
<dbReference type="Proteomes" id="UP000693970">
    <property type="component" value="Unassembled WGS sequence"/>
</dbReference>
<accession>A0A9K3PTY7</accession>
<feature type="domain" description="Tc1-like transposase DDE" evidence="1">
    <location>
        <begin position="87"/>
        <end position="160"/>
    </location>
</feature>
<dbReference type="OrthoDB" id="127242at2759"/>
<sequence length="168" mass="19494">MEENEQVKIRKSRWPAVVLARVDKYKLQTTFYLEELKEMLERKFPELTNSSLPTICLAPNFYLKLTRKVPTKAAARYDSKQYSFPGQLVFIDEISKDGRHAYRRYARSKKGAKVAVKLPWSRGNRVSVLAALNVNGVMAWESIPGTFTRRKFREAFCKNIIPKETHGH</sequence>
<proteinExistence type="predicted"/>
<protein>
    <submittedName>
        <fullName evidence="2">DDE superfamily endonuclease</fullName>
    </submittedName>
</protein>
<gene>
    <name evidence="2" type="ORF">IV203_034793</name>
</gene>
<comment type="caution">
    <text evidence="2">The sequence shown here is derived from an EMBL/GenBank/DDBJ whole genome shotgun (WGS) entry which is preliminary data.</text>
</comment>
<name>A0A9K3PTY7_9STRA</name>
<dbReference type="Pfam" id="PF13358">
    <property type="entry name" value="DDE_3"/>
    <property type="match status" value="1"/>
</dbReference>
<keyword evidence="3" id="KW-1185">Reference proteome</keyword>
<reference evidence="2" key="1">
    <citation type="journal article" date="2021" name="Sci. Rep.">
        <title>Diploid genomic architecture of Nitzschia inconspicua, an elite biomass production diatom.</title>
        <authorList>
            <person name="Oliver A."/>
            <person name="Podell S."/>
            <person name="Pinowska A."/>
            <person name="Traller J.C."/>
            <person name="Smith S.R."/>
            <person name="McClure R."/>
            <person name="Beliaev A."/>
            <person name="Bohutskyi P."/>
            <person name="Hill E.A."/>
            <person name="Rabines A."/>
            <person name="Zheng H."/>
            <person name="Allen L.Z."/>
            <person name="Kuo A."/>
            <person name="Grigoriev I.V."/>
            <person name="Allen A.E."/>
            <person name="Hazlebeck D."/>
            <person name="Allen E.E."/>
        </authorList>
    </citation>
    <scope>NUCLEOTIDE SEQUENCE</scope>
    <source>
        <strain evidence="2">Hildebrandi</strain>
    </source>
</reference>
<evidence type="ECO:0000313" key="3">
    <source>
        <dbReference type="Proteomes" id="UP000693970"/>
    </source>
</evidence>
<keyword evidence="2" id="KW-0540">Nuclease</keyword>
<dbReference type="InterPro" id="IPR038717">
    <property type="entry name" value="Tc1-like_DDE_dom"/>
</dbReference>
<organism evidence="2 3">
    <name type="scientific">Nitzschia inconspicua</name>
    <dbReference type="NCBI Taxonomy" id="303405"/>
    <lineage>
        <taxon>Eukaryota</taxon>
        <taxon>Sar</taxon>
        <taxon>Stramenopiles</taxon>
        <taxon>Ochrophyta</taxon>
        <taxon>Bacillariophyta</taxon>
        <taxon>Bacillariophyceae</taxon>
        <taxon>Bacillariophycidae</taxon>
        <taxon>Bacillariales</taxon>
        <taxon>Bacillariaceae</taxon>
        <taxon>Nitzschia</taxon>
    </lineage>
</organism>
<evidence type="ECO:0000259" key="1">
    <source>
        <dbReference type="Pfam" id="PF13358"/>
    </source>
</evidence>
<keyword evidence="2" id="KW-0378">Hydrolase</keyword>
<evidence type="ECO:0000313" key="2">
    <source>
        <dbReference type="EMBL" id="KAG7359695.1"/>
    </source>
</evidence>
<dbReference type="EMBL" id="JAGRRH010000013">
    <property type="protein sequence ID" value="KAG7359695.1"/>
    <property type="molecule type" value="Genomic_DNA"/>
</dbReference>
<keyword evidence="2" id="KW-0255">Endonuclease</keyword>